<dbReference type="GO" id="GO:0043856">
    <property type="term" value="F:anti-sigma factor antagonist activity"/>
    <property type="evidence" value="ECO:0007669"/>
    <property type="project" value="InterPro"/>
</dbReference>
<dbReference type="SUPFAM" id="SSF52091">
    <property type="entry name" value="SpoIIaa-like"/>
    <property type="match status" value="1"/>
</dbReference>
<comment type="similarity">
    <text evidence="1 2">Belongs to the anti-sigma-factor antagonist family.</text>
</comment>
<dbReference type="InterPro" id="IPR036513">
    <property type="entry name" value="STAS_dom_sf"/>
</dbReference>
<reference evidence="4" key="1">
    <citation type="journal article" date="2021" name="PeerJ">
        <title>Extensive microbial diversity within the chicken gut microbiome revealed by metagenomics and culture.</title>
        <authorList>
            <person name="Gilroy R."/>
            <person name="Ravi A."/>
            <person name="Getino M."/>
            <person name="Pursley I."/>
            <person name="Horton D.L."/>
            <person name="Alikhan N.F."/>
            <person name="Baker D."/>
            <person name="Gharbi K."/>
            <person name="Hall N."/>
            <person name="Watson M."/>
            <person name="Adriaenssens E.M."/>
            <person name="Foster-Nyarko E."/>
            <person name="Jarju S."/>
            <person name="Secka A."/>
            <person name="Antonio M."/>
            <person name="Oren A."/>
            <person name="Chaudhuri R.R."/>
            <person name="La Ragione R."/>
            <person name="Hildebrand F."/>
            <person name="Pallen M.J."/>
        </authorList>
    </citation>
    <scope>NUCLEOTIDE SEQUENCE</scope>
    <source>
        <strain evidence="4">ChiW7-2402</strain>
    </source>
</reference>
<dbReference type="NCBIfam" id="TIGR00377">
    <property type="entry name" value="ant_ant_sig"/>
    <property type="match status" value="1"/>
</dbReference>
<dbReference type="CDD" id="cd07043">
    <property type="entry name" value="STAS_anti-anti-sigma_factors"/>
    <property type="match status" value="1"/>
</dbReference>
<dbReference type="EMBL" id="DXBB01000123">
    <property type="protein sequence ID" value="HIZ73545.1"/>
    <property type="molecule type" value="Genomic_DNA"/>
</dbReference>
<protein>
    <recommendedName>
        <fullName evidence="2">Anti-sigma factor antagonist</fullName>
    </recommendedName>
</protein>
<reference evidence="4" key="2">
    <citation type="submission" date="2021-04" db="EMBL/GenBank/DDBJ databases">
        <authorList>
            <person name="Gilroy R."/>
        </authorList>
    </citation>
    <scope>NUCLEOTIDE SEQUENCE</scope>
    <source>
        <strain evidence="4">ChiW7-2402</strain>
    </source>
</reference>
<organism evidence="4 5">
    <name type="scientific">Candidatus Gallimonas intestinavium</name>
    <dbReference type="NCBI Taxonomy" id="2838603"/>
    <lineage>
        <taxon>Bacteria</taxon>
        <taxon>Bacillati</taxon>
        <taxon>Bacillota</taxon>
        <taxon>Clostridia</taxon>
        <taxon>Candidatus Gallimonas</taxon>
    </lineage>
</organism>
<dbReference type="PANTHER" id="PTHR33495:SF14">
    <property type="entry name" value="ANTI-SIGMA FACTOR ANTAGONIST"/>
    <property type="match status" value="1"/>
</dbReference>
<dbReference type="InterPro" id="IPR003658">
    <property type="entry name" value="Anti-sigma_ant"/>
</dbReference>
<accession>A0A9D2G750</accession>
<evidence type="ECO:0000313" key="4">
    <source>
        <dbReference type="EMBL" id="HIZ73545.1"/>
    </source>
</evidence>
<feature type="domain" description="STAS" evidence="3">
    <location>
        <begin position="1"/>
        <end position="99"/>
    </location>
</feature>
<dbReference type="AlphaFoldDB" id="A0A9D2G750"/>
<dbReference type="PANTHER" id="PTHR33495">
    <property type="entry name" value="ANTI-SIGMA FACTOR ANTAGONIST TM_1081-RELATED-RELATED"/>
    <property type="match status" value="1"/>
</dbReference>
<evidence type="ECO:0000256" key="2">
    <source>
        <dbReference type="RuleBase" id="RU003749"/>
    </source>
</evidence>
<dbReference type="PROSITE" id="PS50801">
    <property type="entry name" value="STAS"/>
    <property type="match status" value="1"/>
</dbReference>
<dbReference type="Proteomes" id="UP000824102">
    <property type="component" value="Unassembled WGS sequence"/>
</dbReference>
<evidence type="ECO:0000313" key="5">
    <source>
        <dbReference type="Proteomes" id="UP000824102"/>
    </source>
</evidence>
<dbReference type="InterPro" id="IPR002645">
    <property type="entry name" value="STAS_dom"/>
</dbReference>
<dbReference type="Pfam" id="PF13466">
    <property type="entry name" value="STAS_2"/>
    <property type="match status" value="1"/>
</dbReference>
<sequence length="99" mass="10409">MKIEKTVDGTAAMLSLSGSLDALTAGELEAAVAALGEGITDLVLDLEKLEYVSSAGLRQFALAQRRMAGKGSFSLVRVPAFVRDVLTMTGLINHMEVLG</sequence>
<dbReference type="InterPro" id="IPR058548">
    <property type="entry name" value="MlaB-like_STAS"/>
</dbReference>
<proteinExistence type="inferred from homology"/>
<gene>
    <name evidence="4" type="ORF">H9964_08190</name>
</gene>
<dbReference type="Gene3D" id="3.30.750.24">
    <property type="entry name" value="STAS domain"/>
    <property type="match status" value="1"/>
</dbReference>
<evidence type="ECO:0000256" key="1">
    <source>
        <dbReference type="ARBA" id="ARBA00009013"/>
    </source>
</evidence>
<comment type="caution">
    <text evidence="4">The sequence shown here is derived from an EMBL/GenBank/DDBJ whole genome shotgun (WGS) entry which is preliminary data.</text>
</comment>
<evidence type="ECO:0000259" key="3">
    <source>
        <dbReference type="PROSITE" id="PS50801"/>
    </source>
</evidence>
<name>A0A9D2G750_9FIRM</name>